<dbReference type="RefSeq" id="WP_169698612.1">
    <property type="nucleotide sequence ID" value="NZ_LS974202.1"/>
</dbReference>
<dbReference type="Proteomes" id="UP000250796">
    <property type="component" value="Chromosome MESINF"/>
</dbReference>
<organism evidence="1 2">
    <name type="scientific">Mesotoga infera</name>
    <dbReference type="NCBI Taxonomy" id="1236046"/>
    <lineage>
        <taxon>Bacteria</taxon>
        <taxon>Thermotogati</taxon>
        <taxon>Thermotogota</taxon>
        <taxon>Thermotogae</taxon>
        <taxon>Kosmotogales</taxon>
        <taxon>Kosmotogaceae</taxon>
        <taxon>Mesotoga</taxon>
    </lineage>
</organism>
<dbReference type="Gene3D" id="1.10.150.240">
    <property type="entry name" value="Putative phosphatase, domain 2"/>
    <property type="match status" value="1"/>
</dbReference>
<dbReference type="SFLD" id="SFLDS00003">
    <property type="entry name" value="Haloacid_Dehalogenase"/>
    <property type="match status" value="1"/>
</dbReference>
<dbReference type="Gene3D" id="3.40.50.1000">
    <property type="entry name" value="HAD superfamily/HAD-like"/>
    <property type="match status" value="1"/>
</dbReference>
<evidence type="ECO:0000313" key="2">
    <source>
        <dbReference type="Proteomes" id="UP000250796"/>
    </source>
</evidence>
<proteinExistence type="predicted"/>
<dbReference type="Pfam" id="PF13419">
    <property type="entry name" value="HAD_2"/>
    <property type="match status" value="1"/>
</dbReference>
<dbReference type="InterPro" id="IPR023214">
    <property type="entry name" value="HAD_sf"/>
</dbReference>
<evidence type="ECO:0000313" key="1">
    <source>
        <dbReference type="EMBL" id="SSC12241.1"/>
    </source>
</evidence>
<gene>
    <name evidence="1" type="ORF">MESINF_0792</name>
</gene>
<sequence>MIKAVIFDMDGVMIDSERLYREACTEIVSRYGGTVTPELFDKQMGLKMEETQRVVVEIARLPLTPQEFGRMYIERFLEIARERLGPNPGLVELLEFLSPRVKLGIASSTEKSVIMEIVEQIGVGRYFQTIVGGDEISRSKPDPAIYLHAASLLGCDPEECIVIEDSPNGIKSGTAAGMEVFAVLHDENRHLDLSGAGKVFENLVEVGEYLRRRDGLSSRRC</sequence>
<dbReference type="KEGG" id="minf:MESINF_0792"/>
<keyword evidence="2" id="KW-1185">Reference proteome</keyword>
<dbReference type="InterPro" id="IPR023198">
    <property type="entry name" value="PGP-like_dom2"/>
</dbReference>
<dbReference type="InterPro" id="IPR036412">
    <property type="entry name" value="HAD-like_sf"/>
</dbReference>
<dbReference type="NCBIfam" id="TIGR01549">
    <property type="entry name" value="HAD-SF-IA-v1"/>
    <property type="match status" value="1"/>
</dbReference>
<dbReference type="InterPro" id="IPR041492">
    <property type="entry name" value="HAD_2"/>
</dbReference>
<dbReference type="SFLD" id="SFLDG01129">
    <property type="entry name" value="C1.5:_HAD__Beta-PGM__Phosphata"/>
    <property type="match status" value="1"/>
</dbReference>
<protein>
    <submittedName>
        <fullName evidence="1">Haloacid dehalogenase superfamily enzyme, subfamily IA</fullName>
    </submittedName>
</protein>
<dbReference type="AlphaFoldDB" id="A0A7Z7PMU9"/>
<dbReference type="PANTHER" id="PTHR18901">
    <property type="entry name" value="2-DEOXYGLUCOSE-6-PHOSPHATE PHOSPHATASE 2"/>
    <property type="match status" value="1"/>
</dbReference>
<name>A0A7Z7PMU9_9BACT</name>
<dbReference type="PANTHER" id="PTHR18901:SF38">
    <property type="entry name" value="PSEUDOURIDINE-5'-PHOSPHATASE"/>
    <property type="match status" value="1"/>
</dbReference>
<dbReference type="SFLD" id="SFLDG01135">
    <property type="entry name" value="C1.5.6:_HAD__Beta-PGM__Phospha"/>
    <property type="match status" value="1"/>
</dbReference>
<reference evidence="1 2" key="1">
    <citation type="submission" date="2017-01" db="EMBL/GenBank/DDBJ databases">
        <authorList>
            <person name="Erauso G."/>
        </authorList>
    </citation>
    <scope>NUCLEOTIDE SEQUENCE [LARGE SCALE GENOMIC DNA]</scope>
    <source>
        <strain evidence="1">MESINF1</strain>
    </source>
</reference>
<dbReference type="PRINTS" id="PR00413">
    <property type="entry name" value="HADHALOGNASE"/>
</dbReference>
<dbReference type="EMBL" id="LS974202">
    <property type="protein sequence ID" value="SSC12241.1"/>
    <property type="molecule type" value="Genomic_DNA"/>
</dbReference>
<dbReference type="SUPFAM" id="SSF56784">
    <property type="entry name" value="HAD-like"/>
    <property type="match status" value="1"/>
</dbReference>
<dbReference type="InterPro" id="IPR006439">
    <property type="entry name" value="HAD-SF_hydro_IA"/>
</dbReference>
<dbReference type="NCBIfam" id="TIGR01509">
    <property type="entry name" value="HAD-SF-IA-v3"/>
    <property type="match status" value="1"/>
</dbReference>
<accession>A0A7Z7PMU9</accession>